<protein>
    <submittedName>
        <fullName evidence="9">Transposon Tf2-1 polyprotein isoform X1</fullName>
    </submittedName>
</protein>
<evidence type="ECO:0000256" key="5">
    <source>
        <dbReference type="ARBA" id="ARBA00022801"/>
    </source>
</evidence>
<dbReference type="GO" id="GO:0004519">
    <property type="term" value="F:endonuclease activity"/>
    <property type="evidence" value="ECO:0007669"/>
    <property type="project" value="UniProtKB-KW"/>
</dbReference>
<dbReference type="PANTHER" id="PTHR34072">
    <property type="entry name" value="ENZYMATIC POLYPROTEIN-RELATED"/>
    <property type="match status" value="1"/>
</dbReference>
<dbReference type="CDD" id="cd09274">
    <property type="entry name" value="RNase_HI_RT_Ty3"/>
    <property type="match status" value="1"/>
</dbReference>
<dbReference type="OrthoDB" id="126475at2759"/>
<dbReference type="GO" id="GO:0016787">
    <property type="term" value="F:hydrolase activity"/>
    <property type="evidence" value="ECO:0007669"/>
    <property type="project" value="UniProtKB-KW"/>
</dbReference>
<evidence type="ECO:0000256" key="2">
    <source>
        <dbReference type="ARBA" id="ARBA00022695"/>
    </source>
</evidence>
<sequence>MWPVLGGGSSNFSKTLCIRDRARPVYKRELIAVVFAVQRWRPYLLERKFTVKTDQRSLKFLLEKRVIQPQNQRWIAKLLGYLFEVVYKPGLENKAANALSRIPPTVHLSQQTAPALLDVAIIREEVEKDPSLQEIIKLMEEQKLEIPYYTMQQGVLKFKGRLTKVGRLGSDLVSVDRLSKYAHFFTLKHPYTAKTVDEAFVKEVVKLHRPYSQVSLRRKRNEKLSPKYFGPYKILEKIEAVAYKLEQLSSLVIHPMFHASQLKKAPEEVYSYRKNQTTKEWEILVSWKCLPPHEATWEDCANFKHQFPEFHLVQDGFGGGE</sequence>
<dbReference type="GO" id="GO:0003964">
    <property type="term" value="F:RNA-directed DNA polymerase activity"/>
    <property type="evidence" value="ECO:0007669"/>
    <property type="project" value="UniProtKB-KW"/>
</dbReference>
<name>A0A5A7T3A9_CUCMM</name>
<dbReference type="AlphaFoldDB" id="A0A5A7T3A9"/>
<dbReference type="EMBL" id="SSTE01019881">
    <property type="protein sequence ID" value="KAA0035955.1"/>
    <property type="molecule type" value="Genomic_DNA"/>
</dbReference>
<dbReference type="InterPro" id="IPR016197">
    <property type="entry name" value="Chromo-like_dom_sf"/>
</dbReference>
<evidence type="ECO:0000256" key="4">
    <source>
        <dbReference type="ARBA" id="ARBA00022759"/>
    </source>
</evidence>
<evidence type="ECO:0000259" key="7">
    <source>
        <dbReference type="Pfam" id="PF17917"/>
    </source>
</evidence>
<keyword evidence="1" id="KW-0808">Transferase</keyword>
<keyword evidence="4" id="KW-0255">Endonuclease</keyword>
<reference evidence="9 10" key="1">
    <citation type="submission" date="2019-08" db="EMBL/GenBank/DDBJ databases">
        <title>Draft genome sequences of two oriental melons (Cucumis melo L. var makuwa).</title>
        <authorList>
            <person name="Kwon S.-Y."/>
        </authorList>
    </citation>
    <scope>NUCLEOTIDE SEQUENCE [LARGE SCALE GENOMIC DNA]</scope>
    <source>
        <strain evidence="10">cv. SW 3</strain>
        <tissue evidence="9">Leaf</tissue>
    </source>
</reference>
<evidence type="ECO:0000256" key="6">
    <source>
        <dbReference type="ARBA" id="ARBA00022918"/>
    </source>
</evidence>
<feature type="domain" description="Reverse transcriptase RNase H-like" evidence="7">
    <location>
        <begin position="12"/>
        <end position="81"/>
    </location>
</feature>
<proteinExistence type="predicted"/>
<dbReference type="InterPro" id="IPR043502">
    <property type="entry name" value="DNA/RNA_pol_sf"/>
</dbReference>
<evidence type="ECO:0000256" key="1">
    <source>
        <dbReference type="ARBA" id="ARBA00022679"/>
    </source>
</evidence>
<dbReference type="Gene3D" id="2.40.50.40">
    <property type="match status" value="1"/>
</dbReference>
<dbReference type="SUPFAM" id="SSF54160">
    <property type="entry name" value="Chromo domain-like"/>
    <property type="match status" value="1"/>
</dbReference>
<feature type="domain" description="Tf2-1-like SH3-like" evidence="8">
    <location>
        <begin position="212"/>
        <end position="264"/>
    </location>
</feature>
<evidence type="ECO:0000313" key="10">
    <source>
        <dbReference type="Proteomes" id="UP000321393"/>
    </source>
</evidence>
<evidence type="ECO:0000256" key="3">
    <source>
        <dbReference type="ARBA" id="ARBA00022722"/>
    </source>
</evidence>
<evidence type="ECO:0000313" key="9">
    <source>
        <dbReference type="EMBL" id="KAA0035955.1"/>
    </source>
</evidence>
<accession>A0A5A7T3A9</accession>
<keyword evidence="3" id="KW-0540">Nuclease</keyword>
<dbReference type="InterPro" id="IPR056924">
    <property type="entry name" value="SH3_Tf2-1"/>
</dbReference>
<dbReference type="Pfam" id="PF17917">
    <property type="entry name" value="RT_RNaseH"/>
    <property type="match status" value="1"/>
</dbReference>
<dbReference type="Pfam" id="PF24626">
    <property type="entry name" value="SH3_Tf2-1"/>
    <property type="match status" value="1"/>
</dbReference>
<dbReference type="Proteomes" id="UP000321393">
    <property type="component" value="Unassembled WGS sequence"/>
</dbReference>
<comment type="caution">
    <text evidence="9">The sequence shown here is derived from an EMBL/GenBank/DDBJ whole genome shotgun (WGS) entry which is preliminary data.</text>
</comment>
<keyword evidence="2" id="KW-0548">Nucleotidyltransferase</keyword>
<evidence type="ECO:0000259" key="8">
    <source>
        <dbReference type="Pfam" id="PF24626"/>
    </source>
</evidence>
<organism evidence="9 10">
    <name type="scientific">Cucumis melo var. makuwa</name>
    <name type="common">Oriental melon</name>
    <dbReference type="NCBI Taxonomy" id="1194695"/>
    <lineage>
        <taxon>Eukaryota</taxon>
        <taxon>Viridiplantae</taxon>
        <taxon>Streptophyta</taxon>
        <taxon>Embryophyta</taxon>
        <taxon>Tracheophyta</taxon>
        <taxon>Spermatophyta</taxon>
        <taxon>Magnoliopsida</taxon>
        <taxon>eudicotyledons</taxon>
        <taxon>Gunneridae</taxon>
        <taxon>Pentapetalae</taxon>
        <taxon>rosids</taxon>
        <taxon>fabids</taxon>
        <taxon>Cucurbitales</taxon>
        <taxon>Cucurbitaceae</taxon>
        <taxon>Benincaseae</taxon>
        <taxon>Cucumis</taxon>
    </lineage>
</organism>
<gene>
    <name evidence="9" type="ORF">E6C27_scaffold56G001570</name>
</gene>
<dbReference type="InterPro" id="IPR041373">
    <property type="entry name" value="RT_RNaseH"/>
</dbReference>
<dbReference type="PANTHER" id="PTHR34072:SF55">
    <property type="entry name" value="DNA_RNA POLYMERASES SUPERFAMILY PROTEIN"/>
    <property type="match status" value="1"/>
</dbReference>
<keyword evidence="6" id="KW-0695">RNA-directed DNA polymerase</keyword>
<keyword evidence="5" id="KW-0378">Hydrolase</keyword>
<dbReference type="SUPFAM" id="SSF56672">
    <property type="entry name" value="DNA/RNA polymerases"/>
    <property type="match status" value="1"/>
</dbReference>